<evidence type="ECO:0000313" key="8">
    <source>
        <dbReference type="EMBL" id="KAG0462862.1"/>
    </source>
</evidence>
<gene>
    <name evidence="8" type="ORF">HPP92_021338</name>
    <name evidence="7" type="ORF">HPP92_021639</name>
</gene>
<evidence type="ECO:0000256" key="5">
    <source>
        <dbReference type="SAM" id="Phobius"/>
    </source>
</evidence>
<feature type="domain" description="Protein kinase" evidence="6">
    <location>
        <begin position="238"/>
        <end position="294"/>
    </location>
</feature>
<keyword evidence="5" id="KW-0812">Transmembrane</keyword>
<keyword evidence="5" id="KW-1133">Transmembrane helix</keyword>
<dbReference type="InterPro" id="IPR011009">
    <property type="entry name" value="Kinase-like_dom_sf"/>
</dbReference>
<evidence type="ECO:0000256" key="2">
    <source>
        <dbReference type="ARBA" id="ARBA00022840"/>
    </source>
</evidence>
<keyword evidence="5" id="KW-0472">Membrane</keyword>
<dbReference type="SUPFAM" id="SSF56112">
    <property type="entry name" value="Protein kinase-like (PK-like)"/>
    <property type="match status" value="1"/>
</dbReference>
<protein>
    <recommendedName>
        <fullName evidence="6">Protein kinase domain-containing protein</fullName>
    </recommendedName>
</protein>
<dbReference type="GO" id="GO:0005524">
    <property type="term" value="F:ATP binding"/>
    <property type="evidence" value="ECO:0007669"/>
    <property type="project" value="UniProtKB-UniRule"/>
</dbReference>
<name>A0A835UIF7_VANPL</name>
<keyword evidence="2 4" id="KW-0067">ATP-binding</keyword>
<dbReference type="PANTHER" id="PTHR46008:SF2">
    <property type="entry name" value="LEAF RUST 10 DISEASE-RESISTANCE LOCUS RECEPTOR-LIKE PROTEIN KINASE-LIKE 1.4"/>
    <property type="match status" value="1"/>
</dbReference>
<dbReference type="PANTHER" id="PTHR46008">
    <property type="entry name" value="LEAF RUST 10 DISEASE-RESISTANCE LOCUS RECEPTOR-LIKE PROTEIN KINASE-LIKE 1.4"/>
    <property type="match status" value="1"/>
</dbReference>
<dbReference type="Pfam" id="PF07714">
    <property type="entry name" value="PK_Tyr_Ser-Thr"/>
    <property type="match status" value="1"/>
</dbReference>
<dbReference type="InterPro" id="IPR000719">
    <property type="entry name" value="Prot_kinase_dom"/>
</dbReference>
<dbReference type="InterPro" id="IPR001245">
    <property type="entry name" value="Ser-Thr/Tyr_kinase_cat_dom"/>
</dbReference>
<dbReference type="InterPro" id="IPR017441">
    <property type="entry name" value="Protein_kinase_ATP_BS"/>
</dbReference>
<reference evidence="9 10" key="1">
    <citation type="journal article" date="2020" name="Nat. Food">
        <title>A phased Vanilla planifolia genome enables genetic improvement of flavour and production.</title>
        <authorList>
            <person name="Hasing T."/>
            <person name="Tang H."/>
            <person name="Brym M."/>
            <person name="Khazi F."/>
            <person name="Huang T."/>
            <person name="Chambers A.H."/>
        </authorList>
    </citation>
    <scope>NUCLEOTIDE SEQUENCE [LARGE SCALE GENOMIC DNA]</scope>
    <source>
        <tissue evidence="8">Leaf</tissue>
    </source>
</reference>
<dbReference type="OrthoDB" id="635050at2759"/>
<dbReference type="EMBL" id="JADCNL010000011">
    <property type="protein sequence ID" value="KAG0461342.1"/>
    <property type="molecule type" value="Genomic_DNA"/>
</dbReference>
<evidence type="ECO:0000313" key="7">
    <source>
        <dbReference type="EMBL" id="KAG0461342.1"/>
    </source>
</evidence>
<dbReference type="Proteomes" id="UP000639772">
    <property type="component" value="Chromosome 11"/>
</dbReference>
<comment type="caution">
    <text evidence="8">The sequence shown here is derived from an EMBL/GenBank/DDBJ whole genome shotgun (WGS) entry which is preliminary data.</text>
</comment>
<feature type="binding site" evidence="4">
    <location>
        <position position="266"/>
    </location>
    <ligand>
        <name>ATP</name>
        <dbReference type="ChEBI" id="CHEBI:30616"/>
    </ligand>
</feature>
<dbReference type="Proteomes" id="UP000636800">
    <property type="component" value="Chromosome 11"/>
</dbReference>
<dbReference type="PROSITE" id="PS00107">
    <property type="entry name" value="PROTEIN_KINASE_ATP"/>
    <property type="match status" value="1"/>
</dbReference>
<evidence type="ECO:0000313" key="10">
    <source>
        <dbReference type="Proteomes" id="UP000639772"/>
    </source>
</evidence>
<dbReference type="EMBL" id="JADCNM010000011">
    <property type="protein sequence ID" value="KAG0462862.1"/>
    <property type="molecule type" value="Genomic_DNA"/>
</dbReference>
<evidence type="ECO:0000256" key="3">
    <source>
        <dbReference type="ARBA" id="ARBA00023180"/>
    </source>
</evidence>
<dbReference type="Gene3D" id="3.30.200.20">
    <property type="entry name" value="Phosphorylase Kinase, domain 1"/>
    <property type="match status" value="1"/>
</dbReference>
<proteinExistence type="predicted"/>
<dbReference type="AlphaFoldDB" id="A0A835UIF7"/>
<evidence type="ECO:0000313" key="9">
    <source>
        <dbReference type="Proteomes" id="UP000636800"/>
    </source>
</evidence>
<organism evidence="8 10">
    <name type="scientific">Vanilla planifolia</name>
    <name type="common">Vanilla</name>
    <dbReference type="NCBI Taxonomy" id="51239"/>
    <lineage>
        <taxon>Eukaryota</taxon>
        <taxon>Viridiplantae</taxon>
        <taxon>Streptophyta</taxon>
        <taxon>Embryophyta</taxon>
        <taxon>Tracheophyta</taxon>
        <taxon>Spermatophyta</taxon>
        <taxon>Magnoliopsida</taxon>
        <taxon>Liliopsida</taxon>
        <taxon>Asparagales</taxon>
        <taxon>Orchidaceae</taxon>
        <taxon>Vanilloideae</taxon>
        <taxon>Vanilleae</taxon>
        <taxon>Vanilla</taxon>
    </lineage>
</organism>
<evidence type="ECO:0000256" key="4">
    <source>
        <dbReference type="PROSITE-ProRule" id="PRU10141"/>
    </source>
</evidence>
<dbReference type="InterPro" id="IPR032872">
    <property type="entry name" value="WAK_assoc_C"/>
</dbReference>
<sequence>MDFLGITCPQTFTNTTINSTLFDFSDNDHNLTVYVGCLTAIPIGFSEIQCLGPMSYYKLQKGPVSFLLDTFEICTLKAAVPVNQAAAAAVLNGSRFGEALQMGFDLTWRAGKEWCKGCLDAGGLCGYNSINASQPTCFCPNNTGNCSYEKSMIETSEGNSHNGLIIGLGTAGGLSFVLLCSLCVLLYCRWRRRRNSISKLPDRSNSSVMSSISDPELSSILYPSIFSYDELYMATNGFDASQELGEGGFGSVYKGELKDGRVVAVKRLFENNYRRLEQFMNEVKILSFCATRTS</sequence>
<dbReference type="Pfam" id="PF14380">
    <property type="entry name" value="WAK_assoc"/>
    <property type="match status" value="1"/>
</dbReference>
<keyword evidence="3" id="KW-0325">Glycoprotein</keyword>
<feature type="transmembrane region" description="Helical" evidence="5">
    <location>
        <begin position="164"/>
        <end position="188"/>
    </location>
</feature>
<evidence type="ECO:0000256" key="1">
    <source>
        <dbReference type="ARBA" id="ARBA00022741"/>
    </source>
</evidence>
<dbReference type="GO" id="GO:0004672">
    <property type="term" value="F:protein kinase activity"/>
    <property type="evidence" value="ECO:0007669"/>
    <property type="project" value="InterPro"/>
</dbReference>
<keyword evidence="1 4" id="KW-0547">Nucleotide-binding</keyword>
<dbReference type="PROSITE" id="PS50011">
    <property type="entry name" value="PROTEIN_KINASE_DOM"/>
    <property type="match status" value="1"/>
</dbReference>
<accession>A0A835UIF7</accession>
<evidence type="ECO:0000259" key="6">
    <source>
        <dbReference type="PROSITE" id="PS50011"/>
    </source>
</evidence>
<keyword evidence="9" id="KW-1185">Reference proteome</keyword>